<keyword evidence="1" id="KW-0812">Transmembrane</keyword>
<feature type="transmembrane region" description="Helical" evidence="1">
    <location>
        <begin position="145"/>
        <end position="163"/>
    </location>
</feature>
<keyword evidence="1" id="KW-1133">Transmembrane helix</keyword>
<feature type="transmembrane region" description="Helical" evidence="1">
    <location>
        <begin position="88"/>
        <end position="105"/>
    </location>
</feature>
<dbReference type="Pfam" id="PF14808">
    <property type="entry name" value="TMEM164"/>
    <property type="match status" value="1"/>
</dbReference>
<reference evidence="2 3" key="1">
    <citation type="submission" date="2018-08" db="EMBL/GenBank/DDBJ databases">
        <title>A genome reference for cultivated species of the human gut microbiota.</title>
        <authorList>
            <person name="Zou Y."/>
            <person name="Xue W."/>
            <person name="Luo G."/>
        </authorList>
    </citation>
    <scope>NUCLEOTIDE SEQUENCE [LARGE SCALE GENOMIC DNA]</scope>
    <source>
        <strain evidence="2 3">AM25-6</strain>
    </source>
</reference>
<keyword evidence="1" id="KW-0472">Membrane</keyword>
<name>A0A3E3E0L0_9FIRM</name>
<feature type="transmembrane region" description="Helical" evidence="1">
    <location>
        <begin position="20"/>
        <end position="42"/>
    </location>
</feature>
<dbReference type="EMBL" id="QUSM01000002">
    <property type="protein sequence ID" value="RGD75013.1"/>
    <property type="molecule type" value="Genomic_DNA"/>
</dbReference>
<feature type="transmembrane region" description="Helical" evidence="1">
    <location>
        <begin position="220"/>
        <end position="238"/>
    </location>
</feature>
<evidence type="ECO:0000313" key="2">
    <source>
        <dbReference type="EMBL" id="RGD75013.1"/>
    </source>
</evidence>
<proteinExistence type="predicted"/>
<comment type="caution">
    <text evidence="2">The sequence shown here is derived from an EMBL/GenBank/DDBJ whole genome shotgun (WGS) entry which is preliminary data.</text>
</comment>
<evidence type="ECO:0000256" key="1">
    <source>
        <dbReference type="SAM" id="Phobius"/>
    </source>
</evidence>
<feature type="transmembrane region" description="Helical" evidence="1">
    <location>
        <begin position="62"/>
        <end position="82"/>
    </location>
</feature>
<sequence>MDFKYFFVSPDSGGYVPKELTWRLFDIGHILTLICVAFLIIYMCKKFTLWDLKKQDSFIKKIAVFMLVQEIFKNIVHYLTGVLIYEDIPLHLCRFSIFMTLWYAFKPNKLNKEYLYAFSLPAGIAALLFADWTDFARISFTNIDSTIFHMILLMVPVLLIYSGRLKPNYKNLNKCIMFMFPVGFIAFRLNKIIGTNFMFLNTPSPGSPLVLLENLFGSPGYIFAGICLILIIWILMYIPWEIKYKKESAIEQLV</sequence>
<feature type="transmembrane region" description="Helical" evidence="1">
    <location>
        <begin position="114"/>
        <end position="133"/>
    </location>
</feature>
<gene>
    <name evidence="2" type="ORF">DW687_01440</name>
</gene>
<dbReference type="NCBIfam" id="TIGR02206">
    <property type="entry name" value="intg_mem_TP0381"/>
    <property type="match status" value="1"/>
</dbReference>
<dbReference type="InterPro" id="IPR011737">
    <property type="entry name" value="CHP02206_TP0381"/>
</dbReference>
<dbReference type="Proteomes" id="UP000261212">
    <property type="component" value="Unassembled WGS sequence"/>
</dbReference>
<organism evidence="2 3">
    <name type="scientific">Anaerofustis stercorihominis</name>
    <dbReference type="NCBI Taxonomy" id="214853"/>
    <lineage>
        <taxon>Bacteria</taxon>
        <taxon>Bacillati</taxon>
        <taxon>Bacillota</taxon>
        <taxon>Clostridia</taxon>
        <taxon>Eubacteriales</taxon>
        <taxon>Eubacteriaceae</taxon>
        <taxon>Anaerofustis</taxon>
    </lineage>
</organism>
<dbReference type="RefSeq" id="WP_117531117.1">
    <property type="nucleotide sequence ID" value="NZ_QUSM01000002.1"/>
</dbReference>
<evidence type="ECO:0000313" key="3">
    <source>
        <dbReference type="Proteomes" id="UP000261212"/>
    </source>
</evidence>
<feature type="transmembrane region" description="Helical" evidence="1">
    <location>
        <begin position="175"/>
        <end position="200"/>
    </location>
</feature>
<protein>
    <submittedName>
        <fullName evidence="2">TIGR02206 family membrane protein</fullName>
    </submittedName>
</protein>
<dbReference type="AlphaFoldDB" id="A0A3E3E0L0"/>
<accession>A0A3E3E0L0</accession>